<evidence type="ECO:0000313" key="5">
    <source>
        <dbReference type="Proteomes" id="UP000294257"/>
    </source>
</evidence>
<dbReference type="GO" id="GO:0006152">
    <property type="term" value="P:purine nucleoside catabolic process"/>
    <property type="evidence" value="ECO:0007669"/>
    <property type="project" value="TreeGrafter"/>
</dbReference>
<protein>
    <submittedName>
        <fullName evidence="4">Purine nucleosidase</fullName>
    </submittedName>
</protein>
<reference evidence="4 5" key="1">
    <citation type="submission" date="2019-02" db="EMBL/GenBank/DDBJ databases">
        <title>Genomic Encyclopedia of Type Strains, Phase IV (KMG-IV): sequencing the most valuable type-strain genomes for metagenomic binning, comparative biology and taxonomic classification.</title>
        <authorList>
            <person name="Goeker M."/>
        </authorList>
    </citation>
    <scope>NUCLEOTIDE SEQUENCE [LARGE SCALE GENOMIC DNA]</scope>
    <source>
        <strain evidence="4 5">DSM 101727</strain>
    </source>
</reference>
<dbReference type="InterPro" id="IPR036452">
    <property type="entry name" value="Ribo_hydro-like"/>
</dbReference>
<dbReference type="EMBL" id="SGWQ01000001">
    <property type="protein sequence ID" value="RZS45015.1"/>
    <property type="molecule type" value="Genomic_DNA"/>
</dbReference>
<dbReference type="InterPro" id="IPR001910">
    <property type="entry name" value="Inosine/uridine_hydrolase_dom"/>
</dbReference>
<keyword evidence="1" id="KW-0378">Hydrolase</keyword>
<sequence length="316" mass="33714">MVHTDPGVDDAFALIYLALHGGVTIEAVGSVHGNLGARGAAENALRILELVGMEDIPVAVGADLPLNREPPVYSGQIVHGTDGLGGNAGPAARTAPIRESAAEQLVQMVRKFPGELTVLELGPLTNLALALHLEPDLPSLVRDVVWLGGTIERFGNITPDAEANTHHDPEAAEIVLAAGLPLTVVPLDATRGAWADDAFLTALEESPNPLAHKVNSWLGQYVETYTKLSSKRGCELFDLLAASVLTDPGVVRLAEPHEVTVELLGHGRGRTMIDRRPLPFAHTLPGREPVTVIREIDAEPVMRRMLDMLTAPMSET</sequence>
<evidence type="ECO:0000313" key="4">
    <source>
        <dbReference type="EMBL" id="RZS45015.1"/>
    </source>
</evidence>
<keyword evidence="2" id="KW-0326">Glycosidase</keyword>
<dbReference type="AlphaFoldDB" id="A0A4Q7L6N0"/>
<dbReference type="PANTHER" id="PTHR12304:SF4">
    <property type="entry name" value="URIDINE NUCLEOSIDASE"/>
    <property type="match status" value="1"/>
</dbReference>
<proteinExistence type="predicted"/>
<dbReference type="Gene3D" id="3.90.245.10">
    <property type="entry name" value="Ribonucleoside hydrolase-like"/>
    <property type="match status" value="1"/>
</dbReference>
<organism evidence="4 5">
    <name type="scientific">Herbihabitans rhizosphaerae</name>
    <dbReference type="NCBI Taxonomy" id="1872711"/>
    <lineage>
        <taxon>Bacteria</taxon>
        <taxon>Bacillati</taxon>
        <taxon>Actinomycetota</taxon>
        <taxon>Actinomycetes</taxon>
        <taxon>Pseudonocardiales</taxon>
        <taxon>Pseudonocardiaceae</taxon>
        <taxon>Herbihabitans</taxon>
    </lineage>
</organism>
<dbReference type="GO" id="GO:0008477">
    <property type="term" value="F:purine nucleosidase activity"/>
    <property type="evidence" value="ECO:0007669"/>
    <property type="project" value="TreeGrafter"/>
</dbReference>
<evidence type="ECO:0000256" key="2">
    <source>
        <dbReference type="ARBA" id="ARBA00023295"/>
    </source>
</evidence>
<dbReference type="Proteomes" id="UP000294257">
    <property type="component" value="Unassembled WGS sequence"/>
</dbReference>
<name>A0A4Q7L6N0_9PSEU</name>
<gene>
    <name evidence="4" type="ORF">EV193_101899</name>
</gene>
<dbReference type="Pfam" id="PF01156">
    <property type="entry name" value="IU_nuc_hydro"/>
    <property type="match status" value="1"/>
</dbReference>
<dbReference type="GO" id="GO:0005829">
    <property type="term" value="C:cytosol"/>
    <property type="evidence" value="ECO:0007669"/>
    <property type="project" value="TreeGrafter"/>
</dbReference>
<comment type="caution">
    <text evidence="4">The sequence shown here is derived from an EMBL/GenBank/DDBJ whole genome shotgun (WGS) entry which is preliminary data.</text>
</comment>
<feature type="domain" description="Inosine/uridine-preferring nucleoside hydrolase" evidence="3">
    <location>
        <begin position="3"/>
        <end position="301"/>
    </location>
</feature>
<evidence type="ECO:0000259" key="3">
    <source>
        <dbReference type="Pfam" id="PF01156"/>
    </source>
</evidence>
<dbReference type="PANTHER" id="PTHR12304">
    <property type="entry name" value="INOSINE-URIDINE PREFERRING NUCLEOSIDE HYDROLASE"/>
    <property type="match status" value="1"/>
</dbReference>
<dbReference type="SUPFAM" id="SSF53590">
    <property type="entry name" value="Nucleoside hydrolase"/>
    <property type="match status" value="1"/>
</dbReference>
<dbReference type="InterPro" id="IPR023186">
    <property type="entry name" value="IUNH"/>
</dbReference>
<accession>A0A4Q7L6N0</accession>
<keyword evidence="5" id="KW-1185">Reference proteome</keyword>
<evidence type="ECO:0000256" key="1">
    <source>
        <dbReference type="ARBA" id="ARBA00022801"/>
    </source>
</evidence>